<dbReference type="AlphaFoldDB" id="M0ZMC4"/>
<dbReference type="EnsemblPlants" id="PGSC0003DMT400003803">
    <property type="protein sequence ID" value="PGSC0003DMT400003803"/>
    <property type="gene ID" value="PGSC0003DMG400001507"/>
</dbReference>
<name>M0ZMC4_SOLTU</name>
<reference evidence="3" key="1">
    <citation type="journal article" date="2011" name="Nature">
        <title>Genome sequence and analysis of the tuber crop potato.</title>
        <authorList>
            <consortium name="The Potato Genome Sequencing Consortium"/>
        </authorList>
    </citation>
    <scope>NUCLEOTIDE SEQUENCE [LARGE SCALE GENOMIC DNA]</scope>
    <source>
        <strain evidence="3">cv. DM1-3 516 R44</strain>
    </source>
</reference>
<dbReference type="InterPro" id="IPR058353">
    <property type="entry name" value="DUF8040"/>
</dbReference>
<evidence type="ECO:0000313" key="3">
    <source>
        <dbReference type="Proteomes" id="UP000011115"/>
    </source>
</evidence>
<dbReference type="PaxDb" id="4113-PGSC0003DMT400003803"/>
<keyword evidence="3" id="KW-1185">Reference proteome</keyword>
<feature type="domain" description="DUF8040" evidence="1">
    <location>
        <begin position="1"/>
        <end position="47"/>
    </location>
</feature>
<protein>
    <submittedName>
        <fullName evidence="2">Transposase</fullName>
    </submittedName>
</protein>
<dbReference type="Proteomes" id="UP000011115">
    <property type="component" value="Unassembled WGS sequence"/>
</dbReference>
<organism evidence="2 3">
    <name type="scientific">Solanum tuberosum</name>
    <name type="common">Potato</name>
    <dbReference type="NCBI Taxonomy" id="4113"/>
    <lineage>
        <taxon>Eukaryota</taxon>
        <taxon>Viridiplantae</taxon>
        <taxon>Streptophyta</taxon>
        <taxon>Embryophyta</taxon>
        <taxon>Tracheophyta</taxon>
        <taxon>Spermatophyta</taxon>
        <taxon>Magnoliopsida</taxon>
        <taxon>eudicotyledons</taxon>
        <taxon>Gunneridae</taxon>
        <taxon>Pentapetalae</taxon>
        <taxon>asterids</taxon>
        <taxon>lamiids</taxon>
        <taxon>Solanales</taxon>
        <taxon>Solanaceae</taxon>
        <taxon>Solanoideae</taxon>
        <taxon>Solaneae</taxon>
        <taxon>Solanum</taxon>
    </lineage>
</organism>
<evidence type="ECO:0000313" key="2">
    <source>
        <dbReference type="EnsemblPlants" id="PGSC0003DMT400003803"/>
    </source>
</evidence>
<dbReference type="Gramene" id="PGSC0003DMT400003803">
    <property type="protein sequence ID" value="PGSC0003DMT400003803"/>
    <property type="gene ID" value="PGSC0003DMG400001507"/>
</dbReference>
<dbReference type="InterPro" id="IPR045249">
    <property type="entry name" value="HARBI1-like"/>
</dbReference>
<dbReference type="Pfam" id="PF26138">
    <property type="entry name" value="DUF8040"/>
    <property type="match status" value="1"/>
</dbReference>
<proteinExistence type="predicted"/>
<dbReference type="OMA" id="NVMFLGM"/>
<dbReference type="HOGENOM" id="CLU_1931292_0_0_1"/>
<sequence length="131" mass="14990">MSSTEKLAMFLNILAHHEKNRSIKVDYIRSGCSVIRAFNECLRAILKLTPVLLVKPNPMLEDDTDDRWKWFKGCLGALDGTYISIRVEAIYKSRYKTRPLQPKTFSKRYLAGVSSHSNVMFLGMTVFKALS</sequence>
<dbReference type="PANTHER" id="PTHR22930">
    <property type="match status" value="1"/>
</dbReference>
<reference evidence="2" key="2">
    <citation type="submission" date="2015-06" db="UniProtKB">
        <authorList>
            <consortium name="EnsemblPlants"/>
        </authorList>
    </citation>
    <scope>IDENTIFICATION</scope>
    <source>
        <strain evidence="2">DM1-3 516 R44</strain>
    </source>
</reference>
<dbReference type="InParanoid" id="M0ZMC4"/>
<dbReference type="PANTHER" id="PTHR22930:SF293">
    <property type="entry name" value="PROTEIN ALP1-LIKE"/>
    <property type="match status" value="1"/>
</dbReference>
<evidence type="ECO:0000259" key="1">
    <source>
        <dbReference type="Pfam" id="PF26138"/>
    </source>
</evidence>
<accession>M0ZMC4</accession>